<evidence type="ECO:0000256" key="1">
    <source>
        <dbReference type="ARBA" id="ARBA00004141"/>
    </source>
</evidence>
<feature type="transmembrane region" description="Helical" evidence="6">
    <location>
        <begin position="304"/>
        <end position="337"/>
    </location>
</feature>
<dbReference type="Pfam" id="PF01594">
    <property type="entry name" value="AI-2E_transport"/>
    <property type="match status" value="1"/>
</dbReference>
<evidence type="ECO:0000256" key="2">
    <source>
        <dbReference type="ARBA" id="ARBA00009773"/>
    </source>
</evidence>
<feature type="transmembrane region" description="Helical" evidence="6">
    <location>
        <begin position="15"/>
        <end position="36"/>
    </location>
</feature>
<dbReference type="AlphaFoldDB" id="A0AA48M4V3"/>
<sequence length="347" mass="36280">MRLNFLTKTADQPEFVLRAATVAAIGAVFIIVGLLWWKLADLLPTVFATILIAIAWRGAAQPLAARFGLSPGLSLLAVALSLVVALTVTLTAFGGQLLRQYDEVAIDVPAAVAMITKLIEEHPWGRFVEQFVVNVDFSKAAAPVAQKLGAALGSFGNGLAYGLFAIIGAAYIAADPKGHVNGILTLTPAPRRERMARFLDRSGDALRRWLLLQLYVVAMNTAFAGAALWILGVPAPLALGTISGALAFIPYFGSMVALVVGALVALPHGVDSAVLAALAIGGASFIEGYLITPYLQSRSLSVPAVVLLFCMLAFGSLFGAMGVVLAVPATVLLHVAYEVFLADGKAA</sequence>
<name>A0AA48M4V3_9ZZZZ</name>
<feature type="transmembrane region" description="Helical" evidence="6">
    <location>
        <begin position="209"/>
        <end position="231"/>
    </location>
</feature>
<reference evidence="7" key="1">
    <citation type="submission" date="2023-07" db="EMBL/GenBank/DDBJ databases">
        <authorList>
            <person name="Pelsma A.J. K."/>
        </authorList>
    </citation>
    <scope>NUCLEOTIDE SEQUENCE</scope>
</reference>
<dbReference type="PANTHER" id="PTHR21716">
    <property type="entry name" value="TRANSMEMBRANE PROTEIN"/>
    <property type="match status" value="1"/>
</dbReference>
<feature type="transmembrane region" description="Helical" evidence="6">
    <location>
        <begin position="42"/>
        <end position="60"/>
    </location>
</feature>
<gene>
    <name evidence="7" type="ORF">AMST5_03204</name>
</gene>
<organism evidence="7">
    <name type="scientific">freshwater sediment metagenome</name>
    <dbReference type="NCBI Taxonomy" id="556182"/>
    <lineage>
        <taxon>unclassified sequences</taxon>
        <taxon>metagenomes</taxon>
        <taxon>ecological metagenomes</taxon>
    </lineage>
</organism>
<feature type="transmembrane region" description="Helical" evidence="6">
    <location>
        <begin position="273"/>
        <end position="292"/>
    </location>
</feature>
<protein>
    <recommendedName>
        <fullName evidence="8">Permease</fullName>
    </recommendedName>
</protein>
<dbReference type="GO" id="GO:0016020">
    <property type="term" value="C:membrane"/>
    <property type="evidence" value="ECO:0007669"/>
    <property type="project" value="UniProtKB-SubCell"/>
</dbReference>
<dbReference type="GO" id="GO:0055085">
    <property type="term" value="P:transmembrane transport"/>
    <property type="evidence" value="ECO:0007669"/>
    <property type="project" value="TreeGrafter"/>
</dbReference>
<evidence type="ECO:0000256" key="6">
    <source>
        <dbReference type="SAM" id="Phobius"/>
    </source>
</evidence>
<accession>A0AA48M4V3</accession>
<feature type="transmembrane region" description="Helical" evidence="6">
    <location>
        <begin position="237"/>
        <end position="266"/>
    </location>
</feature>
<dbReference type="PANTHER" id="PTHR21716:SF62">
    <property type="entry name" value="TRANSPORT PROTEIN YDBI-RELATED"/>
    <property type="match status" value="1"/>
</dbReference>
<feature type="transmembrane region" description="Helical" evidence="6">
    <location>
        <begin position="72"/>
        <end position="93"/>
    </location>
</feature>
<keyword evidence="3 6" id="KW-0812">Transmembrane</keyword>
<dbReference type="EMBL" id="OY288114">
    <property type="protein sequence ID" value="CAJ0880981.1"/>
    <property type="molecule type" value="Genomic_DNA"/>
</dbReference>
<evidence type="ECO:0000256" key="4">
    <source>
        <dbReference type="ARBA" id="ARBA00022989"/>
    </source>
</evidence>
<evidence type="ECO:0000256" key="5">
    <source>
        <dbReference type="ARBA" id="ARBA00023136"/>
    </source>
</evidence>
<dbReference type="InterPro" id="IPR002549">
    <property type="entry name" value="AI-2E-like"/>
</dbReference>
<comment type="subcellular location">
    <subcellularLocation>
        <location evidence="1">Membrane</location>
        <topology evidence="1">Multi-pass membrane protein</topology>
    </subcellularLocation>
</comment>
<feature type="transmembrane region" description="Helical" evidence="6">
    <location>
        <begin position="158"/>
        <end position="174"/>
    </location>
</feature>
<evidence type="ECO:0008006" key="8">
    <source>
        <dbReference type="Google" id="ProtNLM"/>
    </source>
</evidence>
<keyword evidence="4 6" id="KW-1133">Transmembrane helix</keyword>
<comment type="similarity">
    <text evidence="2">Belongs to the autoinducer-2 exporter (AI-2E) (TC 2.A.86) family.</text>
</comment>
<proteinExistence type="inferred from homology"/>
<evidence type="ECO:0000256" key="3">
    <source>
        <dbReference type="ARBA" id="ARBA00022692"/>
    </source>
</evidence>
<evidence type="ECO:0000313" key="7">
    <source>
        <dbReference type="EMBL" id="CAJ0880981.1"/>
    </source>
</evidence>
<keyword evidence="5 6" id="KW-0472">Membrane</keyword>